<evidence type="ECO:0000313" key="2">
    <source>
        <dbReference type="EMBL" id="EGO23218.1"/>
    </source>
</evidence>
<dbReference type="RefSeq" id="XP_007320458.1">
    <property type="nucleotide sequence ID" value="XM_007320396.1"/>
</dbReference>
<accession>F8P240</accession>
<protein>
    <submittedName>
        <fullName evidence="2">Uncharacterized protein</fullName>
    </submittedName>
</protein>
<dbReference type="AlphaFoldDB" id="F8P240"/>
<dbReference type="EMBL" id="GL945436">
    <property type="protein sequence ID" value="EGO23218.1"/>
    <property type="molecule type" value="Genomic_DNA"/>
</dbReference>
<dbReference type="HOGENOM" id="CLU_134584_0_0_1"/>
<feature type="region of interest" description="Disordered" evidence="1">
    <location>
        <begin position="14"/>
        <end position="36"/>
    </location>
</feature>
<reference evidence="2" key="1">
    <citation type="submission" date="2011-04" db="EMBL/GenBank/DDBJ databases">
        <title>Evolution of plant cell wall degrading machinery underlies the functional diversity of forest fungi.</title>
        <authorList>
            <consortium name="US DOE Joint Genome Institute (JGI-PGF)"/>
            <person name="Eastwood D.C."/>
            <person name="Floudas D."/>
            <person name="Binder M."/>
            <person name="Majcherczyk A."/>
            <person name="Schneider P."/>
            <person name="Aerts A."/>
            <person name="Asiegbu F.O."/>
            <person name="Baker S.E."/>
            <person name="Barry K."/>
            <person name="Bendiksby M."/>
            <person name="Blumentritt M."/>
            <person name="Coutinho P.M."/>
            <person name="Cullen D."/>
            <person name="Cullen D."/>
            <person name="Gathman A."/>
            <person name="Goodell B."/>
            <person name="Henrissat B."/>
            <person name="Ihrmark K."/>
            <person name="Kauserud H."/>
            <person name="Kohler A."/>
            <person name="LaButti K."/>
            <person name="Lapidus A."/>
            <person name="Lavin J.L."/>
            <person name="Lee Y.-H."/>
            <person name="Lindquist E."/>
            <person name="Lilly W."/>
            <person name="Lucas S."/>
            <person name="Morin E."/>
            <person name="Murat C."/>
            <person name="Oguiza J.A."/>
            <person name="Park J."/>
            <person name="Pisabarro A.G."/>
            <person name="Riley R."/>
            <person name="Rosling A."/>
            <person name="Salamov A."/>
            <person name="Schmidt O."/>
            <person name="Schmutz J."/>
            <person name="Skrede I."/>
            <person name="Stenlid J."/>
            <person name="Wiebenga A."/>
            <person name="Xie X."/>
            <person name="Kues U."/>
            <person name="Hibbett D.S."/>
            <person name="Hoffmeister D."/>
            <person name="Hogberg N."/>
            <person name="Martin F."/>
            <person name="Grigoriev I.V."/>
            <person name="Watkinson S.C."/>
        </authorList>
    </citation>
    <scope>NUCLEOTIDE SEQUENCE</scope>
    <source>
        <strain evidence="2">S7.9</strain>
    </source>
</reference>
<proteinExistence type="predicted"/>
<dbReference type="GeneID" id="18815284"/>
<dbReference type="Proteomes" id="UP000008064">
    <property type="component" value="Unassembled WGS sequence"/>
</dbReference>
<organism>
    <name type="scientific">Serpula lacrymans var. lacrymans (strain S7.9)</name>
    <name type="common">Dry rot fungus</name>
    <dbReference type="NCBI Taxonomy" id="578457"/>
    <lineage>
        <taxon>Eukaryota</taxon>
        <taxon>Fungi</taxon>
        <taxon>Dikarya</taxon>
        <taxon>Basidiomycota</taxon>
        <taxon>Agaricomycotina</taxon>
        <taxon>Agaricomycetes</taxon>
        <taxon>Agaricomycetidae</taxon>
        <taxon>Boletales</taxon>
        <taxon>Coniophorineae</taxon>
        <taxon>Serpulaceae</taxon>
        <taxon>Serpula</taxon>
    </lineage>
</organism>
<gene>
    <name evidence="2" type="ORF">SERLADRAFT_439963</name>
</gene>
<name>F8P240_SERL9</name>
<dbReference type="OrthoDB" id="5864896at2759"/>
<sequence length="147" mass="16319">MRNCHCNIYDTTSASASPLERGPGKTTTRVLDSGKNKNKNIENIKVEKHVSLDSSSLEPPSPEIPKCVLMRTYLFQKEIHLDIGVENLAWGIVHPTSALLDSGANRIFIDQVWAEKIGLPLVKLDMSIPIYNIDSTLNAVSCTKVDW</sequence>
<dbReference type="KEGG" id="sla:SERLADRAFT_439963"/>
<evidence type="ECO:0000256" key="1">
    <source>
        <dbReference type="SAM" id="MobiDB-lite"/>
    </source>
</evidence>